<keyword evidence="2" id="KW-1185">Reference proteome</keyword>
<gene>
    <name evidence="1" type="ORF">SAMN02744037_00851</name>
</gene>
<organism evidence="1 2">
    <name type="scientific">Tepidibacter formicigenes DSM 15518</name>
    <dbReference type="NCBI Taxonomy" id="1123349"/>
    <lineage>
        <taxon>Bacteria</taxon>
        <taxon>Bacillati</taxon>
        <taxon>Bacillota</taxon>
        <taxon>Clostridia</taxon>
        <taxon>Peptostreptococcales</taxon>
        <taxon>Peptostreptococcaceae</taxon>
        <taxon>Tepidibacter</taxon>
    </lineage>
</organism>
<accession>A0A1M6M8E5</accession>
<dbReference type="Proteomes" id="UP000242497">
    <property type="component" value="Unassembled WGS sequence"/>
</dbReference>
<evidence type="ECO:0000313" key="2">
    <source>
        <dbReference type="Proteomes" id="UP000242497"/>
    </source>
</evidence>
<sequence>MNKDKKIDFITKKHIKQLNMEIAHELDFFDYEDEFTSLQNKFVGGNTTDETIDIFRERL</sequence>
<reference evidence="2" key="1">
    <citation type="submission" date="2016-11" db="EMBL/GenBank/DDBJ databases">
        <authorList>
            <person name="Varghese N."/>
            <person name="Submissions S."/>
        </authorList>
    </citation>
    <scope>NUCLEOTIDE SEQUENCE [LARGE SCALE GENOMIC DNA]</scope>
    <source>
        <strain evidence="2">DSM 15518</strain>
    </source>
</reference>
<dbReference type="AlphaFoldDB" id="A0A1M6M8E5"/>
<evidence type="ECO:0000313" key="1">
    <source>
        <dbReference type="EMBL" id="SHJ79711.1"/>
    </source>
</evidence>
<proteinExistence type="predicted"/>
<name>A0A1M6M8E5_9FIRM</name>
<dbReference type="RefSeq" id="WP_072887586.1">
    <property type="nucleotide sequence ID" value="NZ_FRAE01000014.1"/>
</dbReference>
<dbReference type="EMBL" id="FRAE01000014">
    <property type="protein sequence ID" value="SHJ79711.1"/>
    <property type="molecule type" value="Genomic_DNA"/>
</dbReference>
<protein>
    <submittedName>
        <fullName evidence="1">Uncharacterized protein</fullName>
    </submittedName>
</protein>